<reference evidence="1" key="1">
    <citation type="journal article" date="2023" name="Science">
        <title>Genome structures resolve the early diversification of teleost fishes.</title>
        <authorList>
            <person name="Parey E."/>
            <person name="Louis A."/>
            <person name="Montfort J."/>
            <person name="Bouchez O."/>
            <person name="Roques C."/>
            <person name="Iampietro C."/>
            <person name="Lluch J."/>
            <person name="Castinel A."/>
            <person name="Donnadieu C."/>
            <person name="Desvignes T."/>
            <person name="Floi Bucao C."/>
            <person name="Jouanno E."/>
            <person name="Wen M."/>
            <person name="Mejri S."/>
            <person name="Dirks R."/>
            <person name="Jansen H."/>
            <person name="Henkel C."/>
            <person name="Chen W.J."/>
            <person name="Zahm M."/>
            <person name="Cabau C."/>
            <person name="Klopp C."/>
            <person name="Thompson A.W."/>
            <person name="Robinson-Rechavi M."/>
            <person name="Braasch I."/>
            <person name="Lecointre G."/>
            <person name="Bobe J."/>
            <person name="Postlethwait J.H."/>
            <person name="Berthelot C."/>
            <person name="Roest Crollius H."/>
            <person name="Guiguen Y."/>
        </authorList>
    </citation>
    <scope>NUCLEOTIDE SEQUENCE</scope>
    <source>
        <strain evidence="1">WJC10195</strain>
    </source>
</reference>
<protein>
    <submittedName>
        <fullName evidence="1">Uncharacterized protein</fullName>
    </submittedName>
</protein>
<dbReference type="Proteomes" id="UP001152622">
    <property type="component" value="Chromosome 12"/>
</dbReference>
<proteinExistence type="predicted"/>
<sequence length="70" mass="7236">MEAETGQSVGGTLVQDSGLLFLLLSNGLEASSVGGSIKPHLWASGSAKDSREIPLTAVQQSAFLVYGQET</sequence>
<keyword evidence="2" id="KW-1185">Reference proteome</keyword>
<evidence type="ECO:0000313" key="1">
    <source>
        <dbReference type="EMBL" id="KAJ8346023.1"/>
    </source>
</evidence>
<accession>A0A9Q1EVY4</accession>
<name>A0A9Q1EVY4_SYNKA</name>
<organism evidence="1 2">
    <name type="scientific">Synaphobranchus kaupii</name>
    <name type="common">Kaup's arrowtooth eel</name>
    <dbReference type="NCBI Taxonomy" id="118154"/>
    <lineage>
        <taxon>Eukaryota</taxon>
        <taxon>Metazoa</taxon>
        <taxon>Chordata</taxon>
        <taxon>Craniata</taxon>
        <taxon>Vertebrata</taxon>
        <taxon>Euteleostomi</taxon>
        <taxon>Actinopterygii</taxon>
        <taxon>Neopterygii</taxon>
        <taxon>Teleostei</taxon>
        <taxon>Anguilliformes</taxon>
        <taxon>Synaphobranchidae</taxon>
        <taxon>Synaphobranchus</taxon>
    </lineage>
</organism>
<dbReference type="EMBL" id="JAINUF010000012">
    <property type="protein sequence ID" value="KAJ8346023.1"/>
    <property type="molecule type" value="Genomic_DNA"/>
</dbReference>
<comment type="caution">
    <text evidence="1">The sequence shown here is derived from an EMBL/GenBank/DDBJ whole genome shotgun (WGS) entry which is preliminary data.</text>
</comment>
<evidence type="ECO:0000313" key="2">
    <source>
        <dbReference type="Proteomes" id="UP001152622"/>
    </source>
</evidence>
<dbReference type="AlphaFoldDB" id="A0A9Q1EVY4"/>
<gene>
    <name evidence="1" type="ORF">SKAU_G00302160</name>
</gene>